<proteinExistence type="predicted"/>
<protein>
    <recommendedName>
        <fullName evidence="3">DUF2513 domain-containing protein</fullName>
    </recommendedName>
</protein>
<gene>
    <name evidence="1" type="ordered locus">Daci_3251</name>
</gene>
<dbReference type="RefSeq" id="WP_012205089.1">
    <property type="nucleotide sequence ID" value="NC_010002.1"/>
</dbReference>
<name>A9BW73_DELAS</name>
<keyword evidence="2" id="KW-1185">Reference proteome</keyword>
<dbReference type="InterPro" id="IPR019650">
    <property type="entry name" value="DUF2513"/>
</dbReference>
<evidence type="ECO:0000313" key="2">
    <source>
        <dbReference type="Proteomes" id="UP000000784"/>
    </source>
</evidence>
<reference evidence="1 2" key="1">
    <citation type="journal article" date="2004" name="Appl. Environ. Microbiol.">
        <title>Mineralization of individual congeners of linear alkylbenzenesulfonate by defined pairs of heterotrophic bacteria.</title>
        <authorList>
            <person name="Schleheck D."/>
            <person name="Knepper T.P."/>
            <person name="Fischer K."/>
            <person name="Cook A.M."/>
        </authorList>
    </citation>
    <scope>NUCLEOTIDE SEQUENCE [LARGE SCALE GENOMIC DNA]</scope>
    <source>
        <strain evidence="2">DSM 14801 / SPH-1</strain>
    </source>
</reference>
<reference evidence="2" key="2">
    <citation type="submission" date="2007-11" db="EMBL/GenBank/DDBJ databases">
        <title>Complete sequence of Delftia acidovorans DSM 14801 / SPH-1.</title>
        <authorList>
            <person name="Copeland A."/>
            <person name="Lucas S."/>
            <person name="Lapidus A."/>
            <person name="Barry K."/>
            <person name="Glavina del Rio T."/>
            <person name="Dalin E."/>
            <person name="Tice H."/>
            <person name="Pitluck S."/>
            <person name="Lowry S."/>
            <person name="Clum A."/>
            <person name="Schmutz J."/>
            <person name="Larimer F."/>
            <person name="Land M."/>
            <person name="Hauser L."/>
            <person name="Kyrpides N."/>
            <person name="Kim E."/>
            <person name="Schleheck D."/>
            <person name="Richardson P."/>
        </authorList>
    </citation>
    <scope>NUCLEOTIDE SEQUENCE [LARGE SCALE GENOMIC DNA]</scope>
    <source>
        <strain evidence="2">DSM 14801 / SPH-1</strain>
    </source>
</reference>
<dbReference type="GeneID" id="24115357"/>
<organism evidence="1 2">
    <name type="scientific">Delftia acidovorans (strain DSM 14801 / SPH-1)</name>
    <dbReference type="NCBI Taxonomy" id="398578"/>
    <lineage>
        <taxon>Bacteria</taxon>
        <taxon>Pseudomonadati</taxon>
        <taxon>Pseudomonadota</taxon>
        <taxon>Betaproteobacteria</taxon>
        <taxon>Burkholderiales</taxon>
        <taxon>Comamonadaceae</taxon>
        <taxon>Delftia</taxon>
    </lineage>
</organism>
<evidence type="ECO:0008006" key="3">
    <source>
        <dbReference type="Google" id="ProtNLM"/>
    </source>
</evidence>
<accession>A9BW73</accession>
<dbReference type="KEGG" id="dac:Daci_3251"/>
<evidence type="ECO:0000313" key="1">
    <source>
        <dbReference type="EMBL" id="ABX35889.1"/>
    </source>
</evidence>
<dbReference type="Pfam" id="PF10711">
    <property type="entry name" value="DUF2513"/>
    <property type="match status" value="1"/>
</dbReference>
<dbReference type="eggNOG" id="ENOG5030WMI">
    <property type="taxonomic scope" value="Bacteria"/>
</dbReference>
<dbReference type="Proteomes" id="UP000000784">
    <property type="component" value="Chromosome"/>
</dbReference>
<dbReference type="HOGENOM" id="CLU_139712_2_0_4"/>
<sequence>MKRDMDLIRDILFWMEEHEADFPKIPEKSEREIGYHCYLLADAGLIEAAKSTPFEETIPQAIPISLTSRGHDFIDSARSKTVWSTVKSKVATTTGGVSIAIMTELLKEELKRRLGLSGS</sequence>
<dbReference type="AlphaFoldDB" id="A9BW73"/>
<dbReference type="EMBL" id="CP000884">
    <property type="protein sequence ID" value="ABX35889.1"/>
    <property type="molecule type" value="Genomic_DNA"/>
</dbReference>